<accession>A0A2P2KMI2</accession>
<organism evidence="1">
    <name type="scientific">Rhizophora mucronata</name>
    <name type="common">Asiatic mangrove</name>
    <dbReference type="NCBI Taxonomy" id="61149"/>
    <lineage>
        <taxon>Eukaryota</taxon>
        <taxon>Viridiplantae</taxon>
        <taxon>Streptophyta</taxon>
        <taxon>Embryophyta</taxon>
        <taxon>Tracheophyta</taxon>
        <taxon>Spermatophyta</taxon>
        <taxon>Magnoliopsida</taxon>
        <taxon>eudicotyledons</taxon>
        <taxon>Gunneridae</taxon>
        <taxon>Pentapetalae</taxon>
        <taxon>rosids</taxon>
        <taxon>fabids</taxon>
        <taxon>Malpighiales</taxon>
        <taxon>Rhizophoraceae</taxon>
        <taxon>Rhizophora</taxon>
    </lineage>
</organism>
<sequence length="35" mass="4360">MLIIQGNRTVRKKWCYLSYHQQPTRPPVFFFLPFF</sequence>
<dbReference type="AlphaFoldDB" id="A0A2P2KMI2"/>
<protein>
    <submittedName>
        <fullName evidence="1">Translation initiation factor eIF-2B subunit epsilon</fullName>
    </submittedName>
</protein>
<proteinExistence type="predicted"/>
<evidence type="ECO:0000313" key="1">
    <source>
        <dbReference type="EMBL" id="MBX06917.1"/>
    </source>
</evidence>
<dbReference type="GO" id="GO:0003743">
    <property type="term" value="F:translation initiation factor activity"/>
    <property type="evidence" value="ECO:0007669"/>
    <property type="project" value="UniProtKB-KW"/>
</dbReference>
<reference evidence="1" key="1">
    <citation type="submission" date="2018-02" db="EMBL/GenBank/DDBJ databases">
        <title>Rhizophora mucronata_Transcriptome.</title>
        <authorList>
            <person name="Meera S.P."/>
            <person name="Sreeshan A."/>
            <person name="Augustine A."/>
        </authorList>
    </citation>
    <scope>NUCLEOTIDE SEQUENCE</scope>
    <source>
        <tissue evidence="1">Leaf</tissue>
    </source>
</reference>
<name>A0A2P2KMI2_RHIMU</name>
<keyword evidence="1" id="KW-0396">Initiation factor</keyword>
<keyword evidence="1" id="KW-0648">Protein biosynthesis</keyword>
<dbReference type="EMBL" id="GGEC01026433">
    <property type="protein sequence ID" value="MBX06917.1"/>
    <property type="molecule type" value="Transcribed_RNA"/>
</dbReference>